<dbReference type="KEGG" id="ptkz:JDV02_006253"/>
<feature type="region of interest" description="Disordered" evidence="1">
    <location>
        <begin position="140"/>
        <end position="186"/>
    </location>
</feature>
<evidence type="ECO:0000313" key="2">
    <source>
        <dbReference type="EMBL" id="UNI20135.1"/>
    </source>
</evidence>
<keyword evidence="3" id="KW-1185">Reference proteome</keyword>
<proteinExistence type="predicted"/>
<dbReference type="RefSeq" id="XP_047843616.1">
    <property type="nucleotide sequence ID" value="XM_047987630.1"/>
</dbReference>
<organism evidence="2 3">
    <name type="scientific">Purpureocillium takamizusanense</name>
    <dbReference type="NCBI Taxonomy" id="2060973"/>
    <lineage>
        <taxon>Eukaryota</taxon>
        <taxon>Fungi</taxon>
        <taxon>Dikarya</taxon>
        <taxon>Ascomycota</taxon>
        <taxon>Pezizomycotina</taxon>
        <taxon>Sordariomycetes</taxon>
        <taxon>Hypocreomycetidae</taxon>
        <taxon>Hypocreales</taxon>
        <taxon>Ophiocordycipitaceae</taxon>
        <taxon>Purpureocillium</taxon>
    </lineage>
</organism>
<evidence type="ECO:0000256" key="1">
    <source>
        <dbReference type="SAM" id="MobiDB-lite"/>
    </source>
</evidence>
<gene>
    <name evidence="2" type="ORF">JDV02_006253</name>
</gene>
<dbReference type="GeneID" id="72068202"/>
<dbReference type="Proteomes" id="UP000829364">
    <property type="component" value="Chromosome 5"/>
</dbReference>
<evidence type="ECO:0000313" key="3">
    <source>
        <dbReference type="Proteomes" id="UP000829364"/>
    </source>
</evidence>
<sequence>MAWLAGSYTYLSSPLTLSLVCRGWGSCKPFDIVPPPDVCVCFAGTWSGLLMYSYWPVAAAHSASSPAHWLTTARPRPITTPSWPPNTTPGAVVYLGHPQTQTPPERFRFFSPPPPPPPPALIWFPLLPAPNWAAEYQFRGAGTQPASSSSHAFSSSPNVSPTRESLPGVTRRPNASPDLDEDPTAV</sequence>
<feature type="compositionally biased region" description="Low complexity" evidence="1">
    <location>
        <begin position="147"/>
        <end position="160"/>
    </location>
</feature>
<protein>
    <submittedName>
        <fullName evidence="2">Uncharacterized protein</fullName>
    </submittedName>
</protein>
<accession>A0A9Q8VB55</accession>
<dbReference type="AlphaFoldDB" id="A0A9Q8VB55"/>
<reference evidence="2" key="1">
    <citation type="submission" date="2021-11" db="EMBL/GenBank/DDBJ databases">
        <title>Purpureocillium_takamizusanense_genome.</title>
        <authorList>
            <person name="Nguyen N.-H."/>
        </authorList>
    </citation>
    <scope>NUCLEOTIDE SEQUENCE</scope>
    <source>
        <strain evidence="2">PT3</strain>
    </source>
</reference>
<name>A0A9Q8VB55_9HYPO</name>
<dbReference type="EMBL" id="CP086358">
    <property type="protein sequence ID" value="UNI20135.1"/>
    <property type="molecule type" value="Genomic_DNA"/>
</dbReference>